<dbReference type="InterPro" id="IPR027256">
    <property type="entry name" value="P-typ_ATPase_IB"/>
</dbReference>
<feature type="compositionally biased region" description="Basic and acidic residues" evidence="9">
    <location>
        <begin position="23"/>
        <end position="32"/>
    </location>
</feature>
<dbReference type="PROSITE" id="PS00154">
    <property type="entry name" value="ATPASE_E1_E2"/>
    <property type="match status" value="1"/>
</dbReference>
<dbReference type="InterPro" id="IPR008250">
    <property type="entry name" value="ATPase_P-typ_transduc_dom_A_sf"/>
</dbReference>
<dbReference type="NCBIfam" id="TIGR01525">
    <property type="entry name" value="ATPase-IB_hvy"/>
    <property type="match status" value="1"/>
</dbReference>
<dbReference type="NCBIfam" id="TIGR01494">
    <property type="entry name" value="ATPase_P-type"/>
    <property type="match status" value="1"/>
</dbReference>
<dbReference type="PANTHER" id="PTHR48085">
    <property type="entry name" value="CADMIUM/ZINC-TRANSPORTING ATPASE HMA2-RELATED"/>
    <property type="match status" value="1"/>
</dbReference>
<feature type="transmembrane region" description="Helical" evidence="8">
    <location>
        <begin position="279"/>
        <end position="299"/>
    </location>
</feature>
<evidence type="ECO:0000313" key="11">
    <source>
        <dbReference type="EMBL" id="SFJ06707.1"/>
    </source>
</evidence>
<comment type="catalytic activity">
    <reaction evidence="7">
        <text>Zn(2+)(in) + ATP + H2O = Zn(2+)(out) + ADP + phosphate + H(+)</text>
        <dbReference type="Rhea" id="RHEA:20621"/>
        <dbReference type="ChEBI" id="CHEBI:15377"/>
        <dbReference type="ChEBI" id="CHEBI:15378"/>
        <dbReference type="ChEBI" id="CHEBI:29105"/>
        <dbReference type="ChEBI" id="CHEBI:30616"/>
        <dbReference type="ChEBI" id="CHEBI:43474"/>
        <dbReference type="ChEBI" id="CHEBI:456216"/>
        <dbReference type="EC" id="7.2.2.12"/>
    </reaction>
</comment>
<dbReference type="SUPFAM" id="SSF56784">
    <property type="entry name" value="HAD-like"/>
    <property type="match status" value="1"/>
</dbReference>
<dbReference type="InterPro" id="IPR023299">
    <property type="entry name" value="ATPase_P-typ_cyto_dom_N"/>
</dbReference>
<sequence>MFKENKKRSQVHNHGHKDHKKHSMDDGHDHSHDEINFDEQEATLGFKDFLPGIISFIIMITGIVMDQLEISFFQGFLRFSWYLVAYLYVGLSVIIKAYKSILKGEVFNEFFLMSIATIGAFAIGEYSEGVAVMLFYFVGELFQEAAANKAKSSIQALLDIRSDETTVIRNGEAIVVDPKEVETDEIIRIKVGEKVSLDGVLLSKEAAFDTAALTGESKPDTKRTGESVLAGMINLNTVCEVRVTAAYADTKLSQILTMIQDATAKKSKTQLFITRFAKIYTPIVVLLATILTFAPALFVENYVFQDWLYRGLVFLVISCPCALVISVPLGYFGGIGLASRNGILFKGSNYLDVMTEIDTVVMDKTGTLTKGVFTVQEVNPKNYSQEELLVFAASLEEHSTHPIATAITAYVKKLYPNNSFEAKEIEEIAGHGLKGTIDGKTILAGNAKLLDKFGITYPDEVKDIVESIVLVGINQTYAGYITVADEIKDDSKEAIEQLHAMGIKTVMLSGDKTSIVDKVAKELNIDTAFGNLLPDDKVRHVEELKKQGRKIAFTGDGINDAPVLALSDAGLAMGGLGSDAAIETADIVIQNDQPSRIPLAIRISKKTRKVVIQNITLAIGVKVIVLALGALGEANLWAAIFADVGVSLIAILNSVRIQFSRIK</sequence>
<name>A0A1I3NCB7_9FLAO</name>
<evidence type="ECO:0000256" key="7">
    <source>
        <dbReference type="ARBA" id="ARBA00047308"/>
    </source>
</evidence>
<organism evidence="11 12">
    <name type="scientific">Myroides guanonis</name>
    <dbReference type="NCBI Taxonomy" id="1150112"/>
    <lineage>
        <taxon>Bacteria</taxon>
        <taxon>Pseudomonadati</taxon>
        <taxon>Bacteroidota</taxon>
        <taxon>Flavobacteriia</taxon>
        <taxon>Flavobacteriales</taxon>
        <taxon>Flavobacteriaceae</taxon>
        <taxon>Myroides</taxon>
    </lineage>
</organism>
<evidence type="ECO:0000256" key="6">
    <source>
        <dbReference type="ARBA" id="ARBA00039097"/>
    </source>
</evidence>
<feature type="transmembrane region" description="Helical" evidence="8">
    <location>
        <begin position="636"/>
        <end position="655"/>
    </location>
</feature>
<dbReference type="InterPro" id="IPR051014">
    <property type="entry name" value="Cation_Transport_ATPase_IB"/>
</dbReference>
<evidence type="ECO:0000259" key="10">
    <source>
        <dbReference type="Pfam" id="PF00122"/>
    </source>
</evidence>
<dbReference type="GO" id="GO:0005524">
    <property type="term" value="F:ATP binding"/>
    <property type="evidence" value="ECO:0007669"/>
    <property type="project" value="UniProtKB-UniRule"/>
</dbReference>
<dbReference type="EC" id="7.2.2.12" evidence="6"/>
<dbReference type="InterPro" id="IPR059000">
    <property type="entry name" value="ATPase_P-type_domA"/>
</dbReference>
<keyword evidence="8" id="KW-1003">Cell membrane</keyword>
<dbReference type="NCBIfam" id="TIGR01512">
    <property type="entry name" value="ATPase-IB2_Cd"/>
    <property type="match status" value="1"/>
</dbReference>
<feature type="domain" description="P-type ATPase A" evidence="10">
    <location>
        <begin position="162"/>
        <end position="259"/>
    </location>
</feature>
<evidence type="ECO:0000256" key="5">
    <source>
        <dbReference type="ARBA" id="ARBA00023136"/>
    </source>
</evidence>
<dbReference type="RefSeq" id="WP_090678134.1">
    <property type="nucleotide sequence ID" value="NZ_FORU01000003.1"/>
</dbReference>
<dbReference type="Gene3D" id="3.40.50.1000">
    <property type="entry name" value="HAD superfamily/HAD-like"/>
    <property type="match status" value="1"/>
</dbReference>
<dbReference type="GO" id="GO:0016463">
    <property type="term" value="F:P-type zinc transporter activity"/>
    <property type="evidence" value="ECO:0007669"/>
    <property type="project" value="UniProtKB-EC"/>
</dbReference>
<dbReference type="InterPro" id="IPR023214">
    <property type="entry name" value="HAD_sf"/>
</dbReference>
<feature type="transmembrane region" description="Helical" evidence="8">
    <location>
        <begin position="49"/>
        <end position="68"/>
    </location>
</feature>
<reference evidence="12" key="1">
    <citation type="submission" date="2016-10" db="EMBL/GenBank/DDBJ databases">
        <authorList>
            <person name="Varghese N."/>
            <person name="Submissions S."/>
        </authorList>
    </citation>
    <scope>NUCLEOTIDE SEQUENCE [LARGE SCALE GENOMIC DNA]</scope>
    <source>
        <strain evidence="12">DSM 26542</strain>
    </source>
</reference>
<feature type="transmembrane region" description="Helical" evidence="8">
    <location>
        <begin position="311"/>
        <end position="338"/>
    </location>
</feature>
<dbReference type="InterPro" id="IPR036412">
    <property type="entry name" value="HAD-like_sf"/>
</dbReference>
<feature type="transmembrane region" description="Helical" evidence="8">
    <location>
        <begin position="110"/>
        <end position="138"/>
    </location>
</feature>
<dbReference type="GO" id="GO:0046872">
    <property type="term" value="F:metal ion binding"/>
    <property type="evidence" value="ECO:0007669"/>
    <property type="project" value="UniProtKB-KW"/>
</dbReference>
<dbReference type="GO" id="GO:0016887">
    <property type="term" value="F:ATP hydrolysis activity"/>
    <property type="evidence" value="ECO:0007669"/>
    <property type="project" value="InterPro"/>
</dbReference>
<dbReference type="InterPro" id="IPR001757">
    <property type="entry name" value="P_typ_ATPase"/>
</dbReference>
<dbReference type="Gene3D" id="3.40.1110.10">
    <property type="entry name" value="Calcium-transporting ATPase, cytoplasmic domain N"/>
    <property type="match status" value="1"/>
</dbReference>
<keyword evidence="8" id="KW-0479">Metal-binding</keyword>
<feature type="transmembrane region" description="Helical" evidence="8">
    <location>
        <begin position="80"/>
        <end position="98"/>
    </location>
</feature>
<evidence type="ECO:0000256" key="2">
    <source>
        <dbReference type="ARBA" id="ARBA00006024"/>
    </source>
</evidence>
<evidence type="ECO:0000313" key="12">
    <source>
        <dbReference type="Proteomes" id="UP000243887"/>
    </source>
</evidence>
<feature type="region of interest" description="Disordered" evidence="9">
    <location>
        <begin position="1"/>
        <end position="32"/>
    </location>
</feature>
<dbReference type="STRING" id="1150112.SAMN04487893_10336"/>
<keyword evidence="4 8" id="KW-1133">Transmembrane helix</keyword>
<dbReference type="InterPro" id="IPR023298">
    <property type="entry name" value="ATPase_P-typ_TM_dom_sf"/>
</dbReference>
<protein>
    <recommendedName>
        <fullName evidence="6">P-type Zn(2+) transporter</fullName>
        <ecNumber evidence="6">7.2.2.12</ecNumber>
    </recommendedName>
</protein>
<keyword evidence="12" id="KW-1185">Reference proteome</keyword>
<keyword evidence="8" id="KW-0547">Nucleotide-binding</keyword>
<dbReference type="AlphaFoldDB" id="A0A1I3NCB7"/>
<dbReference type="Pfam" id="PF00702">
    <property type="entry name" value="Hydrolase"/>
    <property type="match status" value="1"/>
</dbReference>
<evidence type="ECO:0000256" key="4">
    <source>
        <dbReference type="ARBA" id="ARBA00022989"/>
    </source>
</evidence>
<dbReference type="Gene3D" id="2.70.150.10">
    <property type="entry name" value="Calcium-transporting ATPase, cytoplasmic transduction domain A"/>
    <property type="match status" value="1"/>
</dbReference>
<evidence type="ECO:0000256" key="1">
    <source>
        <dbReference type="ARBA" id="ARBA00004370"/>
    </source>
</evidence>
<feature type="transmembrane region" description="Helical" evidence="8">
    <location>
        <begin position="610"/>
        <end position="630"/>
    </location>
</feature>
<evidence type="ECO:0000256" key="9">
    <source>
        <dbReference type="SAM" id="MobiDB-lite"/>
    </source>
</evidence>
<dbReference type="SUPFAM" id="SSF81665">
    <property type="entry name" value="Calcium ATPase, transmembrane domain M"/>
    <property type="match status" value="1"/>
</dbReference>
<comment type="subcellular location">
    <subcellularLocation>
        <location evidence="8">Cell membrane</location>
    </subcellularLocation>
    <subcellularLocation>
        <location evidence="1">Membrane</location>
    </subcellularLocation>
</comment>
<dbReference type="SUPFAM" id="SSF81653">
    <property type="entry name" value="Calcium ATPase, transduction domain A"/>
    <property type="match status" value="1"/>
</dbReference>
<comment type="similarity">
    <text evidence="2 8">Belongs to the cation transport ATPase (P-type) (TC 3.A.3) family. Type IB subfamily.</text>
</comment>
<dbReference type="GO" id="GO:0015086">
    <property type="term" value="F:cadmium ion transmembrane transporter activity"/>
    <property type="evidence" value="ECO:0007669"/>
    <property type="project" value="TreeGrafter"/>
</dbReference>
<gene>
    <name evidence="11" type="ORF">SAMN04487893_10336</name>
</gene>
<evidence type="ECO:0000256" key="3">
    <source>
        <dbReference type="ARBA" id="ARBA00022692"/>
    </source>
</evidence>
<proteinExistence type="inferred from homology"/>
<dbReference type="Pfam" id="PF00122">
    <property type="entry name" value="E1-E2_ATPase"/>
    <property type="match status" value="1"/>
</dbReference>
<dbReference type="OrthoDB" id="1521937at2"/>
<keyword evidence="5 8" id="KW-0472">Membrane</keyword>
<dbReference type="InterPro" id="IPR018303">
    <property type="entry name" value="ATPase_P-typ_P_site"/>
</dbReference>
<keyword evidence="8" id="KW-0067">ATP-binding</keyword>
<dbReference type="EMBL" id="FORU01000003">
    <property type="protein sequence ID" value="SFJ06707.1"/>
    <property type="molecule type" value="Genomic_DNA"/>
</dbReference>
<accession>A0A1I3NCB7</accession>
<dbReference type="PANTHER" id="PTHR48085:SF5">
    <property type="entry name" value="CADMIUM_ZINC-TRANSPORTING ATPASE HMA4-RELATED"/>
    <property type="match status" value="1"/>
</dbReference>
<evidence type="ECO:0000256" key="8">
    <source>
        <dbReference type="RuleBase" id="RU362081"/>
    </source>
</evidence>
<keyword evidence="3 8" id="KW-0812">Transmembrane</keyword>
<dbReference type="PRINTS" id="PR00119">
    <property type="entry name" value="CATATPASE"/>
</dbReference>
<dbReference type="GO" id="GO:0005886">
    <property type="term" value="C:plasma membrane"/>
    <property type="evidence" value="ECO:0007669"/>
    <property type="project" value="UniProtKB-SubCell"/>
</dbReference>
<feature type="compositionally biased region" description="Basic residues" evidence="9">
    <location>
        <begin position="1"/>
        <end position="22"/>
    </location>
</feature>
<dbReference type="Proteomes" id="UP000243887">
    <property type="component" value="Unassembled WGS sequence"/>
</dbReference>